<organism evidence="2 3">
    <name type="scientific">Piloderma croceum (strain F 1598)</name>
    <dbReference type="NCBI Taxonomy" id="765440"/>
    <lineage>
        <taxon>Eukaryota</taxon>
        <taxon>Fungi</taxon>
        <taxon>Dikarya</taxon>
        <taxon>Basidiomycota</taxon>
        <taxon>Agaricomycotina</taxon>
        <taxon>Agaricomycetes</taxon>
        <taxon>Agaricomycetidae</taxon>
        <taxon>Atheliales</taxon>
        <taxon>Atheliaceae</taxon>
        <taxon>Piloderma</taxon>
    </lineage>
</organism>
<keyword evidence="1" id="KW-1133">Transmembrane helix</keyword>
<keyword evidence="3" id="KW-1185">Reference proteome</keyword>
<proteinExistence type="predicted"/>
<accession>A0A0C3GAL9</accession>
<evidence type="ECO:0000256" key="1">
    <source>
        <dbReference type="SAM" id="Phobius"/>
    </source>
</evidence>
<evidence type="ECO:0000313" key="2">
    <source>
        <dbReference type="EMBL" id="KIM88789.1"/>
    </source>
</evidence>
<protein>
    <submittedName>
        <fullName evidence="2">Uncharacterized protein</fullName>
    </submittedName>
</protein>
<reference evidence="2 3" key="1">
    <citation type="submission" date="2014-04" db="EMBL/GenBank/DDBJ databases">
        <authorList>
            <consortium name="DOE Joint Genome Institute"/>
            <person name="Kuo A."/>
            <person name="Tarkka M."/>
            <person name="Buscot F."/>
            <person name="Kohler A."/>
            <person name="Nagy L.G."/>
            <person name="Floudas D."/>
            <person name="Copeland A."/>
            <person name="Barry K.W."/>
            <person name="Cichocki N."/>
            <person name="Veneault-Fourrey C."/>
            <person name="LaButti K."/>
            <person name="Lindquist E.A."/>
            <person name="Lipzen A."/>
            <person name="Lundell T."/>
            <person name="Morin E."/>
            <person name="Murat C."/>
            <person name="Sun H."/>
            <person name="Tunlid A."/>
            <person name="Henrissat B."/>
            <person name="Grigoriev I.V."/>
            <person name="Hibbett D.S."/>
            <person name="Martin F."/>
            <person name="Nordberg H.P."/>
            <person name="Cantor M.N."/>
            <person name="Hua S.X."/>
        </authorList>
    </citation>
    <scope>NUCLEOTIDE SEQUENCE [LARGE SCALE GENOMIC DNA]</scope>
    <source>
        <strain evidence="2 3">F 1598</strain>
    </source>
</reference>
<feature type="transmembrane region" description="Helical" evidence="1">
    <location>
        <begin position="60"/>
        <end position="79"/>
    </location>
</feature>
<name>A0A0C3GAL9_PILCF</name>
<keyword evidence="1" id="KW-0812">Transmembrane</keyword>
<dbReference type="EMBL" id="KN832976">
    <property type="protein sequence ID" value="KIM88789.1"/>
    <property type="molecule type" value="Genomic_DNA"/>
</dbReference>
<dbReference type="InParanoid" id="A0A0C3GAL9"/>
<evidence type="ECO:0000313" key="3">
    <source>
        <dbReference type="Proteomes" id="UP000054166"/>
    </source>
</evidence>
<reference evidence="3" key="2">
    <citation type="submission" date="2015-01" db="EMBL/GenBank/DDBJ databases">
        <title>Evolutionary Origins and Diversification of the Mycorrhizal Mutualists.</title>
        <authorList>
            <consortium name="DOE Joint Genome Institute"/>
            <consortium name="Mycorrhizal Genomics Consortium"/>
            <person name="Kohler A."/>
            <person name="Kuo A."/>
            <person name="Nagy L.G."/>
            <person name="Floudas D."/>
            <person name="Copeland A."/>
            <person name="Barry K.W."/>
            <person name="Cichocki N."/>
            <person name="Veneault-Fourrey C."/>
            <person name="LaButti K."/>
            <person name="Lindquist E.A."/>
            <person name="Lipzen A."/>
            <person name="Lundell T."/>
            <person name="Morin E."/>
            <person name="Murat C."/>
            <person name="Riley R."/>
            <person name="Ohm R."/>
            <person name="Sun H."/>
            <person name="Tunlid A."/>
            <person name="Henrissat B."/>
            <person name="Grigoriev I.V."/>
            <person name="Hibbett D.S."/>
            <person name="Martin F."/>
        </authorList>
    </citation>
    <scope>NUCLEOTIDE SEQUENCE [LARGE SCALE GENOMIC DNA]</scope>
    <source>
        <strain evidence="3">F 1598</strain>
    </source>
</reference>
<dbReference type="AlphaFoldDB" id="A0A0C3GAL9"/>
<dbReference type="HOGENOM" id="CLU_2004766_0_0_1"/>
<sequence>MPAMQSLARAVFHLPVSQSPLAPTLVRIPPACDAEELLKCESSLMTVLQRGLSDRSFKDVRRLVFLCTIIFINVATNLLELPAGYKSAPREASGNLKRSVLAWHKYPSTFAFNNNRESLDYPVS</sequence>
<keyword evidence="1" id="KW-0472">Membrane</keyword>
<gene>
    <name evidence="2" type="ORF">PILCRDRAFT_2971</name>
</gene>
<dbReference type="Proteomes" id="UP000054166">
    <property type="component" value="Unassembled WGS sequence"/>
</dbReference>